<keyword evidence="2" id="KW-1185">Reference proteome</keyword>
<dbReference type="Gene3D" id="3.40.1350.10">
    <property type="match status" value="1"/>
</dbReference>
<evidence type="ECO:0000313" key="2">
    <source>
        <dbReference type="Proteomes" id="UP000641206"/>
    </source>
</evidence>
<protein>
    <recommendedName>
        <fullName evidence="3">PD(D/E)XK endonuclease domain-containing protein</fullName>
    </recommendedName>
</protein>
<evidence type="ECO:0008006" key="3">
    <source>
        <dbReference type="Google" id="ProtNLM"/>
    </source>
</evidence>
<dbReference type="InterPro" id="IPR011856">
    <property type="entry name" value="tRNA_endonuc-like_dom_sf"/>
</dbReference>
<evidence type="ECO:0000313" key="1">
    <source>
        <dbReference type="EMBL" id="GGP13486.1"/>
    </source>
</evidence>
<accession>A0ABQ2NYA6</accession>
<sequence>MAHISETTGKYSQIIAKAALIASGWEVAETETDESYDFVIRDPLSRAWLTAQCKTVRKRSDREGQLVVYAKNGKGDAYSPDDIDFIVGVLCENGETPRVFMFRNTGLKEYWRTEAGASRDWIEMSIALDRDLLLDGAVSESEEEPKIIEEGV</sequence>
<name>A0ABQ2NYA6_9BACI</name>
<comment type="caution">
    <text evidence="1">The sequence shown here is derived from an EMBL/GenBank/DDBJ whole genome shotgun (WGS) entry which is preliminary data.</text>
</comment>
<dbReference type="RefSeq" id="WP_139344849.1">
    <property type="nucleotide sequence ID" value="NZ_BMLW01000010.1"/>
</dbReference>
<proteinExistence type="predicted"/>
<organism evidence="1 2">
    <name type="scientific">Oceanobacillus neutriphilus</name>
    <dbReference type="NCBI Taxonomy" id="531815"/>
    <lineage>
        <taxon>Bacteria</taxon>
        <taxon>Bacillati</taxon>
        <taxon>Bacillota</taxon>
        <taxon>Bacilli</taxon>
        <taxon>Bacillales</taxon>
        <taxon>Bacillaceae</taxon>
        <taxon>Oceanobacillus</taxon>
    </lineage>
</organism>
<dbReference type="EMBL" id="BMLW01000010">
    <property type="protein sequence ID" value="GGP13486.1"/>
    <property type="molecule type" value="Genomic_DNA"/>
</dbReference>
<gene>
    <name evidence="1" type="ORF">GCM10011346_33670</name>
</gene>
<reference evidence="2" key="1">
    <citation type="journal article" date="2019" name="Int. J. Syst. Evol. Microbiol.">
        <title>The Global Catalogue of Microorganisms (GCM) 10K type strain sequencing project: providing services to taxonomists for standard genome sequencing and annotation.</title>
        <authorList>
            <consortium name="The Broad Institute Genomics Platform"/>
            <consortium name="The Broad Institute Genome Sequencing Center for Infectious Disease"/>
            <person name="Wu L."/>
            <person name="Ma J."/>
        </authorList>
    </citation>
    <scope>NUCLEOTIDE SEQUENCE [LARGE SCALE GENOMIC DNA]</scope>
    <source>
        <strain evidence="2">CGMCC 1.7693</strain>
    </source>
</reference>
<dbReference type="Proteomes" id="UP000641206">
    <property type="component" value="Unassembled WGS sequence"/>
</dbReference>